<feature type="compositionally biased region" description="Polar residues" evidence="1">
    <location>
        <begin position="157"/>
        <end position="178"/>
    </location>
</feature>
<gene>
    <name evidence="2" type="ORF">PXEA_LOCUS14603</name>
</gene>
<feature type="region of interest" description="Disordered" evidence="1">
    <location>
        <begin position="157"/>
        <end position="196"/>
    </location>
</feature>
<name>A0A3S5CH98_9PLAT</name>
<feature type="compositionally biased region" description="Basic residues" evidence="1">
    <location>
        <begin position="12"/>
        <end position="26"/>
    </location>
</feature>
<accession>A0A3S5CH98</accession>
<organism evidence="2 3">
    <name type="scientific">Protopolystoma xenopodis</name>
    <dbReference type="NCBI Taxonomy" id="117903"/>
    <lineage>
        <taxon>Eukaryota</taxon>
        <taxon>Metazoa</taxon>
        <taxon>Spiralia</taxon>
        <taxon>Lophotrochozoa</taxon>
        <taxon>Platyhelminthes</taxon>
        <taxon>Monogenea</taxon>
        <taxon>Polyopisthocotylea</taxon>
        <taxon>Polystomatidea</taxon>
        <taxon>Polystomatidae</taxon>
        <taxon>Protopolystoma</taxon>
    </lineage>
</organism>
<dbReference type="EMBL" id="CAAALY010049900">
    <property type="protein sequence ID" value="VEL21163.1"/>
    <property type="molecule type" value="Genomic_DNA"/>
</dbReference>
<keyword evidence="3" id="KW-1185">Reference proteome</keyword>
<comment type="caution">
    <text evidence="2">The sequence shown here is derived from an EMBL/GenBank/DDBJ whole genome shotgun (WGS) entry which is preliminary data.</text>
</comment>
<protein>
    <submittedName>
        <fullName evidence="2">Uncharacterized protein</fullName>
    </submittedName>
</protein>
<reference evidence="2" key="1">
    <citation type="submission" date="2018-11" db="EMBL/GenBank/DDBJ databases">
        <authorList>
            <consortium name="Pathogen Informatics"/>
        </authorList>
    </citation>
    <scope>NUCLEOTIDE SEQUENCE</scope>
</reference>
<evidence type="ECO:0000256" key="1">
    <source>
        <dbReference type="SAM" id="MobiDB-lite"/>
    </source>
</evidence>
<dbReference type="AlphaFoldDB" id="A0A3S5CH98"/>
<evidence type="ECO:0000313" key="3">
    <source>
        <dbReference type="Proteomes" id="UP000784294"/>
    </source>
</evidence>
<feature type="compositionally biased region" description="Pro residues" evidence="1">
    <location>
        <begin position="182"/>
        <end position="192"/>
    </location>
</feature>
<sequence length="264" mass="28817">MTTLSGGCRLEKAKRRKRTRKRRTMRRLPWQPARLATCPPDACNQGNRAIGSAVHTTPVLSRRDGNQAGLMERLEGGSKTDEAARLTRQQAPVDTTTDECKIGRLDACATRNSPSPVRRPTQPRVFHTPSGIICPSDWLNRLGSATADDAATVATALQTEDSAAPDTSTTWPRSSLTGTKPKIPPPPPPLPPSSTVIRSRSWETFAGAAWNLVARPTSSVRRDSTRRPPSGRPKLGPNWLGWASRDSNHRPVYCRPSPPSPLLN</sequence>
<feature type="region of interest" description="Disordered" evidence="1">
    <location>
        <begin position="216"/>
        <end position="264"/>
    </location>
</feature>
<dbReference type="Proteomes" id="UP000784294">
    <property type="component" value="Unassembled WGS sequence"/>
</dbReference>
<evidence type="ECO:0000313" key="2">
    <source>
        <dbReference type="EMBL" id="VEL21163.1"/>
    </source>
</evidence>
<feature type="region of interest" description="Disordered" evidence="1">
    <location>
        <begin position="1"/>
        <end position="26"/>
    </location>
</feature>
<proteinExistence type="predicted"/>